<dbReference type="PIRSF" id="PIRSF000709">
    <property type="entry name" value="6PFK_2-Ptase"/>
    <property type="match status" value="1"/>
</dbReference>
<dbReference type="PANTHER" id="PTHR11931">
    <property type="entry name" value="PHOSPHOGLYCERATE MUTASE"/>
    <property type="match status" value="1"/>
</dbReference>
<evidence type="ECO:0000313" key="5">
    <source>
        <dbReference type="EMBL" id="GAG44856.1"/>
    </source>
</evidence>
<keyword evidence="4" id="KW-0413">Isomerase</keyword>
<keyword evidence="3" id="KW-0324">Glycolysis</keyword>
<dbReference type="InterPro" id="IPR029033">
    <property type="entry name" value="His_PPase_superfam"/>
</dbReference>
<accession>X0Z8K6</accession>
<evidence type="ECO:0000256" key="4">
    <source>
        <dbReference type="ARBA" id="ARBA00023235"/>
    </source>
</evidence>
<dbReference type="GO" id="GO:0006096">
    <property type="term" value="P:glycolytic process"/>
    <property type="evidence" value="ECO:0007669"/>
    <property type="project" value="UniProtKB-KW"/>
</dbReference>
<reference evidence="5" key="1">
    <citation type="journal article" date="2014" name="Front. Microbiol.">
        <title>High frequency of phylogenetically diverse reductive dehalogenase-homologous genes in deep subseafloor sedimentary metagenomes.</title>
        <authorList>
            <person name="Kawai M."/>
            <person name="Futagami T."/>
            <person name="Toyoda A."/>
            <person name="Takaki Y."/>
            <person name="Nishi S."/>
            <person name="Hori S."/>
            <person name="Arai W."/>
            <person name="Tsubouchi T."/>
            <person name="Morono Y."/>
            <person name="Uchiyama I."/>
            <person name="Ito T."/>
            <person name="Fujiyama A."/>
            <person name="Inagaki F."/>
            <person name="Takami H."/>
        </authorList>
    </citation>
    <scope>NUCLEOTIDE SEQUENCE</scope>
    <source>
        <strain evidence="5">Expedition CK06-06</strain>
    </source>
</reference>
<dbReference type="Pfam" id="PF00300">
    <property type="entry name" value="His_Phos_1"/>
    <property type="match status" value="1"/>
</dbReference>
<dbReference type="GO" id="GO:0004619">
    <property type="term" value="F:phosphoglycerate mutase activity"/>
    <property type="evidence" value="ECO:0007669"/>
    <property type="project" value="UniProtKB-EC"/>
</dbReference>
<dbReference type="EC" id="5.4.2.11" evidence="2"/>
<gene>
    <name evidence="5" type="ORF">S01H1_81741</name>
</gene>
<dbReference type="AlphaFoldDB" id="X0Z8K6"/>
<comment type="caution">
    <text evidence="5">The sequence shown here is derived from an EMBL/GenBank/DDBJ whole genome shotgun (WGS) entry which is preliminary data.</text>
</comment>
<sequence>MNRIQGSVDVPLSEEGKTDAERIASDLAKMRIDAIYSSLLSRSYETAKTIAKKHNLKPKKIKELNEVNQGVWQGLCIGDIKKRYKKQYNFWKSSPILAKPPQGESMKEAYDRVVNTVHKI</sequence>
<dbReference type="EMBL" id="BARS01055353">
    <property type="protein sequence ID" value="GAG44856.1"/>
    <property type="molecule type" value="Genomic_DNA"/>
</dbReference>
<protein>
    <recommendedName>
        <fullName evidence="2">phosphoglycerate mutase (2,3-diphosphoglycerate-dependent)</fullName>
        <ecNumber evidence="2">5.4.2.11</ecNumber>
    </recommendedName>
</protein>
<proteinExistence type="inferred from homology"/>
<dbReference type="InterPro" id="IPR013078">
    <property type="entry name" value="His_Pase_superF_clade-1"/>
</dbReference>
<evidence type="ECO:0000256" key="2">
    <source>
        <dbReference type="ARBA" id="ARBA00012028"/>
    </source>
</evidence>
<name>X0Z8K6_9ZZZZ</name>
<dbReference type="CDD" id="cd07067">
    <property type="entry name" value="HP_PGM_like"/>
    <property type="match status" value="1"/>
</dbReference>
<evidence type="ECO:0000256" key="3">
    <source>
        <dbReference type="ARBA" id="ARBA00023152"/>
    </source>
</evidence>
<organism evidence="5">
    <name type="scientific">marine sediment metagenome</name>
    <dbReference type="NCBI Taxonomy" id="412755"/>
    <lineage>
        <taxon>unclassified sequences</taxon>
        <taxon>metagenomes</taxon>
        <taxon>ecological metagenomes</taxon>
    </lineage>
</organism>
<comment type="similarity">
    <text evidence="1">Belongs to the phosphoglycerate mutase family. BPG-dependent PGAM subfamily.</text>
</comment>
<dbReference type="SUPFAM" id="SSF53254">
    <property type="entry name" value="Phosphoglycerate mutase-like"/>
    <property type="match status" value="1"/>
</dbReference>
<evidence type="ECO:0000256" key="1">
    <source>
        <dbReference type="ARBA" id="ARBA00006717"/>
    </source>
</evidence>
<feature type="non-terminal residue" evidence="5">
    <location>
        <position position="120"/>
    </location>
</feature>
<dbReference type="InterPro" id="IPR005952">
    <property type="entry name" value="Phosphogly_mut1"/>
</dbReference>
<dbReference type="Gene3D" id="3.40.50.1240">
    <property type="entry name" value="Phosphoglycerate mutase-like"/>
    <property type="match status" value="1"/>
</dbReference>